<protein>
    <submittedName>
        <fullName evidence="8">DMT family transporter</fullName>
    </submittedName>
</protein>
<evidence type="ECO:0000256" key="1">
    <source>
        <dbReference type="ARBA" id="ARBA00004141"/>
    </source>
</evidence>
<keyword evidence="5 6" id="KW-0472">Membrane</keyword>
<dbReference type="InterPro" id="IPR037185">
    <property type="entry name" value="EmrE-like"/>
</dbReference>
<feature type="transmembrane region" description="Helical" evidence="6">
    <location>
        <begin position="198"/>
        <end position="216"/>
    </location>
</feature>
<comment type="caution">
    <text evidence="8">The sequence shown here is derived from an EMBL/GenBank/DDBJ whole genome shotgun (WGS) entry which is preliminary data.</text>
</comment>
<evidence type="ECO:0000256" key="3">
    <source>
        <dbReference type="ARBA" id="ARBA00022692"/>
    </source>
</evidence>
<comment type="subcellular location">
    <subcellularLocation>
        <location evidence="1">Membrane</location>
        <topology evidence="1">Multi-pass membrane protein</topology>
    </subcellularLocation>
</comment>
<dbReference type="Pfam" id="PF00892">
    <property type="entry name" value="EamA"/>
    <property type="match status" value="2"/>
</dbReference>
<comment type="similarity">
    <text evidence="2">Belongs to the drug/metabolite transporter (DMT) superfamily. 10 TMS drug/metabolite exporter (DME) (TC 2.A.7.3) family.</text>
</comment>
<dbReference type="InterPro" id="IPR000620">
    <property type="entry name" value="EamA_dom"/>
</dbReference>
<feature type="transmembrane region" description="Helical" evidence="6">
    <location>
        <begin position="113"/>
        <end position="131"/>
    </location>
</feature>
<feature type="transmembrane region" description="Helical" evidence="6">
    <location>
        <begin position="251"/>
        <end position="268"/>
    </location>
</feature>
<feature type="transmembrane region" description="Helical" evidence="6">
    <location>
        <begin position="137"/>
        <end position="155"/>
    </location>
</feature>
<feature type="domain" description="EamA" evidence="7">
    <location>
        <begin position="139"/>
        <end position="263"/>
    </location>
</feature>
<evidence type="ECO:0000256" key="4">
    <source>
        <dbReference type="ARBA" id="ARBA00022989"/>
    </source>
</evidence>
<dbReference type="PANTHER" id="PTHR22911">
    <property type="entry name" value="ACYL-MALONYL CONDENSING ENZYME-RELATED"/>
    <property type="match status" value="1"/>
</dbReference>
<keyword evidence="4 6" id="KW-1133">Transmembrane helix</keyword>
<organism evidence="8 9">
    <name type="scientific">Bosea caraganae</name>
    <dbReference type="NCBI Taxonomy" id="2763117"/>
    <lineage>
        <taxon>Bacteria</taxon>
        <taxon>Pseudomonadati</taxon>
        <taxon>Pseudomonadota</taxon>
        <taxon>Alphaproteobacteria</taxon>
        <taxon>Hyphomicrobiales</taxon>
        <taxon>Boseaceae</taxon>
        <taxon>Bosea</taxon>
    </lineage>
</organism>
<feature type="transmembrane region" description="Helical" evidence="6">
    <location>
        <begin position="58"/>
        <end position="78"/>
    </location>
</feature>
<keyword evidence="3 6" id="KW-0812">Transmembrane</keyword>
<evidence type="ECO:0000256" key="6">
    <source>
        <dbReference type="SAM" id="Phobius"/>
    </source>
</evidence>
<feature type="transmembrane region" description="Helical" evidence="6">
    <location>
        <begin position="167"/>
        <end position="186"/>
    </location>
</feature>
<dbReference type="PANTHER" id="PTHR22911:SF6">
    <property type="entry name" value="SOLUTE CARRIER FAMILY 35 MEMBER G1"/>
    <property type="match status" value="1"/>
</dbReference>
<gene>
    <name evidence="8" type="ORF">DWE98_17140</name>
</gene>
<dbReference type="Proteomes" id="UP000255207">
    <property type="component" value="Unassembled WGS sequence"/>
</dbReference>
<evidence type="ECO:0000256" key="2">
    <source>
        <dbReference type="ARBA" id="ARBA00009853"/>
    </source>
</evidence>
<evidence type="ECO:0000313" key="8">
    <source>
        <dbReference type="EMBL" id="RDJ22895.1"/>
    </source>
</evidence>
<evidence type="ECO:0000313" key="9">
    <source>
        <dbReference type="Proteomes" id="UP000255207"/>
    </source>
</evidence>
<keyword evidence="9" id="KW-1185">Reference proteome</keyword>
<dbReference type="EMBL" id="QQTP01000009">
    <property type="protein sequence ID" value="RDJ22895.1"/>
    <property type="molecule type" value="Genomic_DNA"/>
</dbReference>
<sequence length="287" mass="30608">MLMAMSLFVGSDTLMKLAREIYPAGQALAVRAIFAITAGIVLVFLFREGRHLGKLLKPYVLLRGVIEGTVALTFMWSLGKLPLANITAILMASPIIIVVMAVLLGIESVGWRRSLAVVVGFLGVLLVIRPAPENFDIPAIVALISAILVGARDLLTRKIGSDIPATVVTLSTTVIVGASSLGLGLFETWQPAWRLETLYLAAAAVLVTIGSVLTVIAFRSGDIGVISGYRYSVVVFAVLVGYLVWGDMPDAWAMAGIALIVASGLYTLHRQRVRPDSKLQIESGPTP</sequence>
<dbReference type="GO" id="GO:0016020">
    <property type="term" value="C:membrane"/>
    <property type="evidence" value="ECO:0007669"/>
    <property type="project" value="UniProtKB-SubCell"/>
</dbReference>
<evidence type="ECO:0000259" key="7">
    <source>
        <dbReference type="Pfam" id="PF00892"/>
    </source>
</evidence>
<feature type="transmembrane region" description="Helical" evidence="6">
    <location>
        <begin position="24"/>
        <end position="46"/>
    </location>
</feature>
<accession>A0A370L4K7</accession>
<feature type="transmembrane region" description="Helical" evidence="6">
    <location>
        <begin position="228"/>
        <end position="245"/>
    </location>
</feature>
<reference evidence="9" key="1">
    <citation type="submission" date="2018-07" db="EMBL/GenBank/DDBJ databases">
        <authorList>
            <person name="Safronova V.I."/>
            <person name="Chirak E.R."/>
            <person name="Sazanova A.L."/>
        </authorList>
    </citation>
    <scope>NUCLEOTIDE SEQUENCE [LARGE SCALE GENOMIC DNA]</scope>
    <source>
        <strain evidence="9">RCAM04685</strain>
    </source>
</reference>
<proteinExistence type="inferred from homology"/>
<evidence type="ECO:0000256" key="5">
    <source>
        <dbReference type="ARBA" id="ARBA00023136"/>
    </source>
</evidence>
<feature type="domain" description="EamA" evidence="7">
    <location>
        <begin position="2"/>
        <end position="128"/>
    </location>
</feature>
<name>A0A370L4K7_9HYPH</name>
<dbReference type="AlphaFoldDB" id="A0A370L4K7"/>
<feature type="transmembrane region" description="Helical" evidence="6">
    <location>
        <begin position="84"/>
        <end position="106"/>
    </location>
</feature>
<dbReference type="SUPFAM" id="SSF103481">
    <property type="entry name" value="Multidrug resistance efflux transporter EmrE"/>
    <property type="match status" value="2"/>
</dbReference>